<organism evidence="2 3">
    <name type="scientific">Hypnocyclicus thermotrophus</name>
    <dbReference type="NCBI Taxonomy" id="1627895"/>
    <lineage>
        <taxon>Bacteria</taxon>
        <taxon>Fusobacteriati</taxon>
        <taxon>Fusobacteriota</taxon>
        <taxon>Fusobacteriia</taxon>
        <taxon>Fusobacteriales</taxon>
        <taxon>Fusobacteriaceae</taxon>
        <taxon>Hypnocyclicus</taxon>
    </lineage>
</organism>
<proteinExistence type="predicted"/>
<evidence type="ECO:0000259" key="1">
    <source>
        <dbReference type="Pfam" id="PF03819"/>
    </source>
</evidence>
<feature type="domain" description="NTP pyrophosphohydrolase MazG-like" evidence="1">
    <location>
        <begin position="163"/>
        <end position="221"/>
    </location>
</feature>
<dbReference type="InterPro" id="IPR011551">
    <property type="entry name" value="NTP_PyrPHydrolase_MazG"/>
</dbReference>
<dbReference type="SUPFAM" id="SSF101386">
    <property type="entry name" value="all-alpha NTP pyrophosphatases"/>
    <property type="match status" value="2"/>
</dbReference>
<reference evidence="2 3" key="1">
    <citation type="submission" date="2019-03" db="EMBL/GenBank/DDBJ databases">
        <title>Genomic Encyclopedia of Type Strains, Phase IV (KMG-IV): sequencing the most valuable type-strain genomes for metagenomic binning, comparative biology and taxonomic classification.</title>
        <authorList>
            <person name="Goeker M."/>
        </authorList>
    </citation>
    <scope>NUCLEOTIDE SEQUENCE [LARGE SCALE GENOMIC DNA]</scope>
    <source>
        <strain evidence="2 3">DSM 100055</strain>
    </source>
</reference>
<dbReference type="AlphaFoldDB" id="A0AA46I5I2"/>
<dbReference type="InterPro" id="IPR048015">
    <property type="entry name" value="NTP-PPase_MazG-like_N"/>
</dbReference>
<dbReference type="GO" id="GO:0047429">
    <property type="term" value="F:nucleoside triphosphate diphosphatase activity"/>
    <property type="evidence" value="ECO:0007669"/>
    <property type="project" value="InterPro"/>
</dbReference>
<dbReference type="GO" id="GO:0006203">
    <property type="term" value="P:dGTP catabolic process"/>
    <property type="evidence" value="ECO:0007669"/>
    <property type="project" value="TreeGrafter"/>
</dbReference>
<keyword evidence="3" id="KW-1185">Reference proteome</keyword>
<dbReference type="NCBIfam" id="TIGR00444">
    <property type="entry name" value="mazG"/>
    <property type="match status" value="1"/>
</dbReference>
<dbReference type="GO" id="GO:0046052">
    <property type="term" value="P:UTP catabolic process"/>
    <property type="evidence" value="ECO:0007669"/>
    <property type="project" value="TreeGrafter"/>
</dbReference>
<dbReference type="NCBIfam" id="NF007113">
    <property type="entry name" value="PRK09562.1"/>
    <property type="match status" value="1"/>
</dbReference>
<name>A0AA46I5I2_9FUSO</name>
<dbReference type="CDD" id="cd11528">
    <property type="entry name" value="NTP-PPase_MazG_Nterm"/>
    <property type="match status" value="1"/>
</dbReference>
<dbReference type="GO" id="GO:0006950">
    <property type="term" value="P:response to stress"/>
    <property type="evidence" value="ECO:0007669"/>
    <property type="project" value="UniProtKB-ARBA"/>
</dbReference>
<accession>A0AA46I5I2</accession>
<keyword evidence="2" id="KW-0489">Methyltransferase</keyword>
<dbReference type="RefSeq" id="WP_134113251.1">
    <property type="nucleotide sequence ID" value="NZ_SOBG01000005.1"/>
</dbReference>
<dbReference type="GO" id="GO:0032259">
    <property type="term" value="P:methylation"/>
    <property type="evidence" value="ECO:0007669"/>
    <property type="project" value="UniProtKB-KW"/>
</dbReference>
<dbReference type="InterPro" id="IPR004518">
    <property type="entry name" value="MazG-like_dom"/>
</dbReference>
<dbReference type="InterPro" id="IPR048011">
    <property type="entry name" value="NTP-PPase_MazG-like_C"/>
</dbReference>
<dbReference type="GO" id="GO:0046061">
    <property type="term" value="P:dATP catabolic process"/>
    <property type="evidence" value="ECO:0007669"/>
    <property type="project" value="TreeGrafter"/>
</dbReference>
<sequence length="250" mass="29912">MNKFQELIEIMKKLRKDCPWDKEQTLDSLKPYLLEESYELIDAIDKKDYNELKSELGDLLLQVVFQSEIMEEEKRFNIDDVIEKLNEKLIRRHPHVFKDVEVENSDEVLKNWEEIKKTEKEHLDRVSVLDGIPNSLPPLIRATKLQKKVKKIGFEFEKIDDVIEKIDEEVLEFKEAIKNKDIKNLEEELGDIIFTLVNISRFLKIDITNALIKTNRKFEERFRFVEKNLDLKNSTLEEMDKMWEEAKKKI</sequence>
<dbReference type="PANTHER" id="PTHR30522">
    <property type="entry name" value="NUCLEOSIDE TRIPHOSPHATE PYROPHOSPHOHYDROLASE"/>
    <property type="match status" value="1"/>
</dbReference>
<protein>
    <submittedName>
        <fullName evidence="2">XTP/dITP diphosphohydrolase/tetrapyrrole methylase family protein/MazG family protein</fullName>
    </submittedName>
</protein>
<gene>
    <name evidence="2" type="ORF">EV215_1382</name>
</gene>
<dbReference type="GO" id="GO:0046047">
    <property type="term" value="P:TTP catabolic process"/>
    <property type="evidence" value="ECO:0007669"/>
    <property type="project" value="TreeGrafter"/>
</dbReference>
<evidence type="ECO:0000313" key="3">
    <source>
        <dbReference type="Proteomes" id="UP000294678"/>
    </source>
</evidence>
<dbReference type="FunFam" id="1.10.287.1080:FF:000003">
    <property type="entry name" value="Nucleoside triphosphate pyrophosphohydrolase"/>
    <property type="match status" value="1"/>
</dbReference>
<dbReference type="CDD" id="cd11529">
    <property type="entry name" value="NTP-PPase_MazG_Cterm"/>
    <property type="match status" value="1"/>
</dbReference>
<evidence type="ECO:0000313" key="2">
    <source>
        <dbReference type="EMBL" id="TDT69840.1"/>
    </source>
</evidence>
<dbReference type="Pfam" id="PF03819">
    <property type="entry name" value="MazG"/>
    <property type="match status" value="2"/>
</dbReference>
<dbReference type="Proteomes" id="UP000294678">
    <property type="component" value="Unassembled WGS sequence"/>
</dbReference>
<dbReference type="GO" id="GO:0046076">
    <property type="term" value="P:dTTP catabolic process"/>
    <property type="evidence" value="ECO:0007669"/>
    <property type="project" value="TreeGrafter"/>
</dbReference>
<feature type="domain" description="NTP pyrophosphohydrolase MazG-like" evidence="1">
    <location>
        <begin position="24"/>
        <end position="97"/>
    </location>
</feature>
<comment type="caution">
    <text evidence="2">The sequence shown here is derived from an EMBL/GenBank/DDBJ whole genome shotgun (WGS) entry which is preliminary data.</text>
</comment>
<dbReference type="EMBL" id="SOBG01000005">
    <property type="protein sequence ID" value="TDT69840.1"/>
    <property type="molecule type" value="Genomic_DNA"/>
</dbReference>
<keyword evidence="2" id="KW-0808">Transferase</keyword>
<dbReference type="GO" id="GO:0008168">
    <property type="term" value="F:methyltransferase activity"/>
    <property type="evidence" value="ECO:0007669"/>
    <property type="project" value="UniProtKB-KW"/>
</dbReference>
<dbReference type="Gene3D" id="1.10.287.1080">
    <property type="entry name" value="MazG-like"/>
    <property type="match status" value="2"/>
</dbReference>
<dbReference type="GO" id="GO:0046081">
    <property type="term" value="P:dUTP catabolic process"/>
    <property type="evidence" value="ECO:0007669"/>
    <property type="project" value="TreeGrafter"/>
</dbReference>
<dbReference type="FunFam" id="1.10.287.1080:FF:000001">
    <property type="entry name" value="Nucleoside triphosphate pyrophosphohydrolase"/>
    <property type="match status" value="1"/>
</dbReference>
<dbReference type="PANTHER" id="PTHR30522:SF0">
    <property type="entry name" value="NUCLEOSIDE TRIPHOSPHATE PYROPHOSPHOHYDROLASE"/>
    <property type="match status" value="1"/>
</dbReference>